<organism evidence="2 3">
    <name type="scientific">Paludisphaera mucosa</name>
    <dbReference type="NCBI Taxonomy" id="3030827"/>
    <lineage>
        <taxon>Bacteria</taxon>
        <taxon>Pseudomonadati</taxon>
        <taxon>Planctomycetota</taxon>
        <taxon>Planctomycetia</taxon>
        <taxon>Isosphaerales</taxon>
        <taxon>Isosphaeraceae</taxon>
        <taxon>Paludisphaera</taxon>
    </lineage>
</organism>
<evidence type="ECO:0000256" key="1">
    <source>
        <dbReference type="SAM" id="SignalP"/>
    </source>
</evidence>
<keyword evidence="3" id="KW-1185">Reference proteome</keyword>
<gene>
    <name evidence="2" type="ORF">PZE19_29340</name>
</gene>
<accession>A0ABT6FJX8</accession>
<feature type="chain" id="PRO_5046665084" description="Glycoside hydrolase family 42 N-terminal domain-containing protein" evidence="1">
    <location>
        <begin position="23"/>
        <end position="480"/>
    </location>
</feature>
<dbReference type="EMBL" id="JARRAG010000002">
    <property type="protein sequence ID" value="MDG3007887.1"/>
    <property type="molecule type" value="Genomic_DNA"/>
</dbReference>
<dbReference type="Proteomes" id="UP001216907">
    <property type="component" value="Unassembled WGS sequence"/>
</dbReference>
<evidence type="ECO:0000313" key="3">
    <source>
        <dbReference type="Proteomes" id="UP001216907"/>
    </source>
</evidence>
<proteinExistence type="predicted"/>
<sequence length="480" mass="54021">MIPIRPLLAALMTLTAAAPLGASEKTFARRGYYITFMRMPTYDLKDWRRIVDAVRDDGGDTLLLWVAGGFRSKKYPITWAYNQEHENVRADFVRELIGHAHVRGVKVLLGFTPFGYDGVNRYALEHPELKAVGPDGGPTAPFGIGCWGWNLCPSKAESQRFMLDYAREMIFDFYPDADGLLIESSDYAACRCRDCGSRYFEREFAFVKAISDELWARKPGAEIVVYPHYFSGAEAPGLGVRGATLPFDPRWSLMFTPHSAHPEPALIAKARASLWSDDSPSRRGPREIQANARRARREGMNGYVPSLEAFTFVADAAEEAQEWLKGERQVPLGFGWLAPGDPPYDEILQRVNRIAYREFARDPDMDFAAFEQIVGRELLGSTKPADVADLLTLQALFNADRTWCQPAPITCPDRVRAMAARDELTAARRAELRAGLDRLRALETRHREPKSGGERELLRIARWVLDRWDGPEGKLLHDGG</sequence>
<protein>
    <recommendedName>
        <fullName evidence="4">Glycoside hydrolase family 42 N-terminal domain-containing protein</fullName>
    </recommendedName>
</protein>
<feature type="signal peptide" evidence="1">
    <location>
        <begin position="1"/>
        <end position="22"/>
    </location>
</feature>
<name>A0ABT6FJX8_9BACT</name>
<dbReference type="RefSeq" id="WP_277864157.1">
    <property type="nucleotide sequence ID" value="NZ_JARRAG010000002.1"/>
</dbReference>
<dbReference type="SUPFAM" id="SSF51445">
    <property type="entry name" value="(Trans)glycosidases"/>
    <property type="match status" value="1"/>
</dbReference>
<evidence type="ECO:0008006" key="4">
    <source>
        <dbReference type="Google" id="ProtNLM"/>
    </source>
</evidence>
<comment type="caution">
    <text evidence="2">The sequence shown here is derived from an EMBL/GenBank/DDBJ whole genome shotgun (WGS) entry which is preliminary data.</text>
</comment>
<keyword evidence="1" id="KW-0732">Signal</keyword>
<reference evidence="2 3" key="1">
    <citation type="submission" date="2023-03" db="EMBL/GenBank/DDBJ databases">
        <title>Paludisphaera mucosa sp. nov. a novel planctomycete from northern fen.</title>
        <authorList>
            <person name="Ivanova A."/>
        </authorList>
    </citation>
    <scope>NUCLEOTIDE SEQUENCE [LARGE SCALE GENOMIC DNA]</scope>
    <source>
        <strain evidence="2 3">Pla2</strain>
    </source>
</reference>
<dbReference type="InterPro" id="IPR017853">
    <property type="entry name" value="GH"/>
</dbReference>
<evidence type="ECO:0000313" key="2">
    <source>
        <dbReference type="EMBL" id="MDG3007887.1"/>
    </source>
</evidence>